<dbReference type="CDD" id="cd03512">
    <property type="entry name" value="Alkane-hydroxylase"/>
    <property type="match status" value="1"/>
</dbReference>
<keyword evidence="15" id="KW-1185">Reference proteome</keyword>
<evidence type="ECO:0000313" key="15">
    <source>
        <dbReference type="Proteomes" id="UP000199534"/>
    </source>
</evidence>
<keyword evidence="5 12" id="KW-0812">Transmembrane</keyword>
<comment type="similarity">
    <text evidence="2">Belongs to the fatty acid desaturase type 1 family. AlkB subfamily.</text>
</comment>
<evidence type="ECO:0000256" key="3">
    <source>
        <dbReference type="ARBA" id="ARBA00022475"/>
    </source>
</evidence>
<feature type="transmembrane region" description="Helical" evidence="12">
    <location>
        <begin position="66"/>
        <end position="87"/>
    </location>
</feature>
<dbReference type="EMBL" id="FOYQ01000001">
    <property type="protein sequence ID" value="SFR36601.1"/>
    <property type="molecule type" value="Genomic_DNA"/>
</dbReference>
<dbReference type="OrthoDB" id="4759734at2"/>
<dbReference type="GO" id="GO:0005886">
    <property type="term" value="C:plasma membrane"/>
    <property type="evidence" value="ECO:0007669"/>
    <property type="project" value="UniProtKB-SubCell"/>
</dbReference>
<evidence type="ECO:0000256" key="1">
    <source>
        <dbReference type="ARBA" id="ARBA00004429"/>
    </source>
</evidence>
<dbReference type="PANTHER" id="PTHR38674:SF1">
    <property type="entry name" value="ALKANE 1-MONOOXYGENASE 1"/>
    <property type="match status" value="1"/>
</dbReference>
<evidence type="ECO:0000256" key="6">
    <source>
        <dbReference type="ARBA" id="ARBA00022723"/>
    </source>
</evidence>
<keyword evidence="4" id="KW-0997">Cell inner membrane</keyword>
<feature type="transmembrane region" description="Helical" evidence="12">
    <location>
        <begin position="27"/>
        <end position="46"/>
    </location>
</feature>
<dbReference type="PANTHER" id="PTHR38674">
    <property type="entry name" value="ALKANE 1-MONOOXYGENASE 1"/>
    <property type="match status" value="1"/>
</dbReference>
<dbReference type="AlphaFoldDB" id="A0A1I6G391"/>
<dbReference type="GO" id="GO:0006629">
    <property type="term" value="P:lipid metabolic process"/>
    <property type="evidence" value="ECO:0007669"/>
    <property type="project" value="InterPro"/>
</dbReference>
<keyword evidence="7 12" id="KW-1133">Transmembrane helix</keyword>
<dbReference type="Pfam" id="PF00487">
    <property type="entry name" value="FA_desaturase"/>
    <property type="match status" value="1"/>
</dbReference>
<dbReference type="GO" id="GO:0004497">
    <property type="term" value="F:monooxygenase activity"/>
    <property type="evidence" value="ECO:0007669"/>
    <property type="project" value="UniProtKB-KW"/>
</dbReference>
<evidence type="ECO:0000256" key="2">
    <source>
        <dbReference type="ARBA" id="ARBA00010823"/>
    </source>
</evidence>
<reference evidence="14 15" key="1">
    <citation type="submission" date="2016-10" db="EMBL/GenBank/DDBJ databases">
        <authorList>
            <person name="de Groot N.N."/>
        </authorList>
    </citation>
    <scope>NUCLEOTIDE SEQUENCE [LARGE SCALE GENOMIC DNA]</scope>
    <source>
        <strain evidence="14 15">DSM 21019</strain>
    </source>
</reference>
<dbReference type="InterPro" id="IPR005804">
    <property type="entry name" value="FA_desaturase_dom"/>
</dbReference>
<sequence>MFKSLKYLMAYTLPLVAWFGLSQGGFWYFAPAIYAFGIIPIFETLLAQDGRNLGEQEKEKLKIHPIFDWMLYLNVPMVYGILIYGLVLGTTLPLSTTTMIGLISAVGITMAVNGINVGHELGHRNSAVERFLGKLLLLPSLYLHFYLEHNKGHHLYVATPKDPATARYNQSVYHFWLSSVIGQYISAWRLQRQILQAEELAFLSPKNHMFWSTVAQIAYLALVWLVFGALGALIAFSAAVVSFLMLETVNYIEHYGLRRQLLPSGRYERTTARHSWNSNHTVGRIVLYELTRHSDHHARSNKKYQLLDCKEEAPQLPYGYPTSMVLSLIPGLWFSIMNRRVPADMLPETRRP</sequence>
<evidence type="ECO:0000256" key="12">
    <source>
        <dbReference type="SAM" id="Phobius"/>
    </source>
</evidence>
<dbReference type="InterPro" id="IPR033885">
    <property type="entry name" value="AlkB/XylM"/>
</dbReference>
<evidence type="ECO:0000256" key="7">
    <source>
        <dbReference type="ARBA" id="ARBA00022989"/>
    </source>
</evidence>
<feature type="domain" description="Fatty acid desaturase" evidence="13">
    <location>
        <begin position="102"/>
        <end position="307"/>
    </location>
</feature>
<keyword evidence="11 12" id="KW-0472">Membrane</keyword>
<keyword evidence="6" id="KW-0479">Metal-binding</keyword>
<evidence type="ECO:0000259" key="13">
    <source>
        <dbReference type="Pfam" id="PF00487"/>
    </source>
</evidence>
<accession>A0A1I6G391</accession>
<evidence type="ECO:0000256" key="11">
    <source>
        <dbReference type="ARBA" id="ARBA00023136"/>
    </source>
</evidence>
<name>A0A1I6G391_9FLAO</name>
<gene>
    <name evidence="14" type="ORF">SAMN04490243_1157</name>
</gene>
<evidence type="ECO:0000256" key="4">
    <source>
        <dbReference type="ARBA" id="ARBA00022519"/>
    </source>
</evidence>
<evidence type="ECO:0000313" key="14">
    <source>
        <dbReference type="EMBL" id="SFR36601.1"/>
    </source>
</evidence>
<keyword evidence="3" id="KW-1003">Cell membrane</keyword>
<proteinExistence type="inferred from homology"/>
<protein>
    <submittedName>
        <fullName evidence="14">Alkane 1-monooxygenase</fullName>
    </submittedName>
</protein>
<keyword evidence="8" id="KW-0560">Oxidoreductase</keyword>
<dbReference type="GO" id="GO:0046872">
    <property type="term" value="F:metal ion binding"/>
    <property type="evidence" value="ECO:0007669"/>
    <property type="project" value="UniProtKB-KW"/>
</dbReference>
<evidence type="ECO:0000256" key="9">
    <source>
        <dbReference type="ARBA" id="ARBA00023004"/>
    </source>
</evidence>
<evidence type="ECO:0000256" key="8">
    <source>
        <dbReference type="ARBA" id="ARBA00023002"/>
    </source>
</evidence>
<dbReference type="STRING" id="400055.SAMN04490243_1157"/>
<organism evidence="14 15">
    <name type="scientific">Robiginitalea myxolifaciens</name>
    <dbReference type="NCBI Taxonomy" id="400055"/>
    <lineage>
        <taxon>Bacteria</taxon>
        <taxon>Pseudomonadati</taxon>
        <taxon>Bacteroidota</taxon>
        <taxon>Flavobacteriia</taxon>
        <taxon>Flavobacteriales</taxon>
        <taxon>Flavobacteriaceae</taxon>
        <taxon>Robiginitalea</taxon>
    </lineage>
</organism>
<keyword evidence="10 14" id="KW-0503">Monooxygenase</keyword>
<comment type="subcellular location">
    <subcellularLocation>
        <location evidence="1">Cell inner membrane</location>
        <topology evidence="1">Multi-pass membrane protein</topology>
    </subcellularLocation>
</comment>
<dbReference type="RefSeq" id="WP_092981409.1">
    <property type="nucleotide sequence ID" value="NZ_FOYQ01000001.1"/>
</dbReference>
<evidence type="ECO:0000256" key="10">
    <source>
        <dbReference type="ARBA" id="ARBA00023033"/>
    </source>
</evidence>
<dbReference type="Proteomes" id="UP000199534">
    <property type="component" value="Unassembled WGS sequence"/>
</dbReference>
<feature type="transmembrane region" description="Helical" evidence="12">
    <location>
        <begin position="99"/>
        <end position="119"/>
    </location>
</feature>
<keyword evidence="9" id="KW-0408">Iron</keyword>
<evidence type="ECO:0000256" key="5">
    <source>
        <dbReference type="ARBA" id="ARBA00022692"/>
    </source>
</evidence>